<evidence type="ECO:0000313" key="2">
    <source>
        <dbReference type="Proteomes" id="UP000001363"/>
    </source>
</evidence>
<dbReference type="HOGENOM" id="CLU_034355_0_0_9"/>
<evidence type="ECO:0000313" key="1">
    <source>
        <dbReference type="EMBL" id="ACK91523.1"/>
    </source>
</evidence>
<sequence>METKNNYELIYGDLDITEVDQKVYISLKKYEEYFKIVKLLAFFIFGILMVWFFKMEIKLETDDVGSLWSKVYLTIIPGVLIMRMILVYMVRYGIYLLVKKAYIKELSITDDNLNNEHIFFKLIKRIWLLLKSILFPDFVAAKFFKDRIRGFVKAYAPHKHKEVEKSQGRVDSELNTTCRDTNSFDDRDLCIQCNDSIKFMTKFHVKFSNWCNLMLAMFLTILIIVGVINENSPFRTWYILLISIWLLLRLISRTWEIARAFYTDVVRVDVRIFNHNGEKVYLHSWKNSYIRKPLRISLVIHSLLELIVMFTCAYILTAVIFGNQIGFQDQTKAQSPDYKAVSEIENNQSVYNIYAKKESNSSKVNDYIIERKVYEFFIYAISICFFNISYINYGFYLWNILHVWQIMMSIVLIILCIAAYLGNSDDMYPRESKFFAQTLGKVNEQKFTKRIVNKLFKKS</sequence>
<dbReference type="Proteomes" id="UP000001363">
    <property type="component" value="Chromosome"/>
</dbReference>
<dbReference type="AlphaFoldDB" id="B7JRG2"/>
<name>B7JRG2_BACC0</name>
<dbReference type="RefSeq" id="WP_000448569.1">
    <property type="nucleotide sequence ID" value="NC_011773.1"/>
</dbReference>
<dbReference type="KEGG" id="bcu:BCAH820_0860"/>
<accession>B7JRG2</accession>
<gene>
    <name evidence="1" type="ordered locus">BCAH820_0860</name>
</gene>
<organism evidence="1 2">
    <name type="scientific">Bacillus cereus (strain AH820)</name>
    <dbReference type="NCBI Taxonomy" id="405535"/>
    <lineage>
        <taxon>Bacteria</taxon>
        <taxon>Bacillati</taxon>
        <taxon>Bacillota</taxon>
        <taxon>Bacilli</taxon>
        <taxon>Bacillales</taxon>
        <taxon>Bacillaceae</taxon>
        <taxon>Bacillus</taxon>
        <taxon>Bacillus cereus group</taxon>
    </lineage>
</organism>
<protein>
    <submittedName>
        <fullName evidence="1">Uncharacterized protein</fullName>
    </submittedName>
</protein>
<reference evidence="1 2" key="1">
    <citation type="submission" date="2008-10" db="EMBL/GenBank/DDBJ databases">
        <title>Genome sequence of Bacillus cereus AH820.</title>
        <authorList>
            <person name="Dodson R.J."/>
            <person name="Durkin A.S."/>
            <person name="Rosovitz M.J."/>
            <person name="Rasko D.A."/>
            <person name="Hoffmaster A."/>
            <person name="Ravel J."/>
            <person name="Sutton G."/>
        </authorList>
    </citation>
    <scope>NUCLEOTIDE SEQUENCE [LARGE SCALE GENOMIC DNA]</scope>
    <source>
        <strain evidence="1 2">AH820</strain>
    </source>
</reference>
<dbReference type="EMBL" id="CP001283">
    <property type="protein sequence ID" value="ACK91523.1"/>
    <property type="molecule type" value="Genomic_DNA"/>
</dbReference>
<proteinExistence type="predicted"/>